<keyword evidence="1" id="KW-1133">Transmembrane helix</keyword>
<feature type="transmembrane region" description="Helical" evidence="1">
    <location>
        <begin position="14"/>
        <end position="35"/>
    </location>
</feature>
<evidence type="ECO:0000259" key="2">
    <source>
        <dbReference type="Pfam" id="PF05569"/>
    </source>
</evidence>
<evidence type="ECO:0000313" key="3">
    <source>
        <dbReference type="EMBL" id="UVI31148.1"/>
    </source>
</evidence>
<dbReference type="RefSeq" id="WP_258387212.1">
    <property type="nucleotide sequence ID" value="NZ_CP091430.1"/>
</dbReference>
<name>A0ABY5SC95_9BACL</name>
<dbReference type="CDD" id="cd07326">
    <property type="entry name" value="M56_BlaR1_MecR1_like"/>
    <property type="match status" value="1"/>
</dbReference>
<accession>A0ABY5SC95</accession>
<protein>
    <submittedName>
        <fullName evidence="3">M56 family metallopeptidase</fullName>
    </submittedName>
</protein>
<dbReference type="Gene3D" id="3.30.2010.10">
    <property type="entry name" value="Metalloproteases ('zincins'), catalytic domain"/>
    <property type="match status" value="1"/>
</dbReference>
<keyword evidence="1" id="KW-0472">Membrane</keyword>
<dbReference type="InterPro" id="IPR008756">
    <property type="entry name" value="Peptidase_M56"/>
</dbReference>
<gene>
    <name evidence="3" type="ORF">L1F29_04690</name>
</gene>
<feature type="transmembrane region" description="Helical" evidence="1">
    <location>
        <begin position="64"/>
        <end position="84"/>
    </location>
</feature>
<dbReference type="Proteomes" id="UP001057877">
    <property type="component" value="Chromosome"/>
</dbReference>
<reference evidence="3" key="1">
    <citation type="submission" date="2022-01" db="EMBL/GenBank/DDBJ databases">
        <title>Paenibacillus spongiae sp. nov., isolated from marine sponge.</title>
        <authorList>
            <person name="Li Z."/>
            <person name="Zhang M."/>
        </authorList>
    </citation>
    <scope>NUCLEOTIDE SEQUENCE</scope>
    <source>
        <strain evidence="3">PHS-Z3</strain>
    </source>
</reference>
<keyword evidence="1" id="KW-0812">Transmembrane</keyword>
<evidence type="ECO:0000313" key="4">
    <source>
        <dbReference type="Proteomes" id="UP001057877"/>
    </source>
</evidence>
<dbReference type="PANTHER" id="PTHR34978">
    <property type="entry name" value="POSSIBLE SENSOR-TRANSDUCER PROTEIN BLAR"/>
    <property type="match status" value="1"/>
</dbReference>
<dbReference type="EMBL" id="CP091430">
    <property type="protein sequence ID" value="UVI31148.1"/>
    <property type="molecule type" value="Genomic_DNA"/>
</dbReference>
<feature type="domain" description="Peptidase M56" evidence="2">
    <location>
        <begin position="51"/>
        <end position="216"/>
    </location>
</feature>
<dbReference type="InterPro" id="IPR052173">
    <property type="entry name" value="Beta-lactam_resp_regulator"/>
</dbReference>
<dbReference type="PANTHER" id="PTHR34978:SF3">
    <property type="entry name" value="SLR0241 PROTEIN"/>
    <property type="match status" value="1"/>
</dbReference>
<evidence type="ECO:0000256" key="1">
    <source>
        <dbReference type="SAM" id="Phobius"/>
    </source>
</evidence>
<sequence>MEAWQIMRFQKHRLVFVSMMAISAFVWLQMAIYLLHEVFGLRPKWNLLQYCVAAVSEQTVLNQIVLIGLNGIMAYSIGMIIWFIGQQAVMERRWLARMKMNRHNRLSKQLNRKYRSLGYEITVIRHDSMLALTFGFIRPRILVSTALLSNFTEREMDAIVLHEVSHCRNYDPLRLLLVKMMKDSLPFIPVLHRMSHYIEVWVELEADRYAIEQMKSPIDLANVLLRYSRFSQRSLVGVGFADEAINYRLQQLIEPKSKIRVPILNIIPLSISSLMIFIISNIFVSGCA</sequence>
<feature type="transmembrane region" description="Helical" evidence="1">
    <location>
        <begin position="263"/>
        <end position="284"/>
    </location>
</feature>
<keyword evidence="4" id="KW-1185">Reference proteome</keyword>
<dbReference type="Pfam" id="PF05569">
    <property type="entry name" value="Peptidase_M56"/>
    <property type="match status" value="1"/>
</dbReference>
<organism evidence="3 4">
    <name type="scientific">Paenibacillus spongiae</name>
    <dbReference type="NCBI Taxonomy" id="2909671"/>
    <lineage>
        <taxon>Bacteria</taxon>
        <taxon>Bacillati</taxon>
        <taxon>Bacillota</taxon>
        <taxon>Bacilli</taxon>
        <taxon>Bacillales</taxon>
        <taxon>Paenibacillaceae</taxon>
        <taxon>Paenibacillus</taxon>
    </lineage>
</organism>
<proteinExistence type="predicted"/>